<dbReference type="AlphaFoldDB" id="A0A0A9B0P5"/>
<protein>
    <submittedName>
        <fullName evidence="1">Uncharacterized protein</fullName>
    </submittedName>
</protein>
<name>A0A0A9B0P5_ARUDO</name>
<reference evidence="1" key="1">
    <citation type="submission" date="2014-09" db="EMBL/GenBank/DDBJ databases">
        <authorList>
            <person name="Magalhaes I.L.F."/>
            <person name="Oliveira U."/>
            <person name="Santos F.R."/>
            <person name="Vidigal T.H.D.A."/>
            <person name="Brescovit A.D."/>
            <person name="Santos A.J."/>
        </authorList>
    </citation>
    <scope>NUCLEOTIDE SEQUENCE</scope>
    <source>
        <tissue evidence="1">Shoot tissue taken approximately 20 cm above the soil surface</tissue>
    </source>
</reference>
<dbReference type="EMBL" id="GBRH01240346">
    <property type="protein sequence ID" value="JAD57549.1"/>
    <property type="molecule type" value="Transcribed_RNA"/>
</dbReference>
<sequence length="97" mass="11531">MRHHDSYPNPVNETLPTNNHNIEWRGITHVFSINHIPDRSLTEPILTTFPTKKISNQPLKGTKNSRFPYLTWHRTLTQQWPIHEPALTQQWPIHEHN</sequence>
<organism evidence="1">
    <name type="scientific">Arundo donax</name>
    <name type="common">Giant reed</name>
    <name type="synonym">Donax arundinaceus</name>
    <dbReference type="NCBI Taxonomy" id="35708"/>
    <lineage>
        <taxon>Eukaryota</taxon>
        <taxon>Viridiplantae</taxon>
        <taxon>Streptophyta</taxon>
        <taxon>Embryophyta</taxon>
        <taxon>Tracheophyta</taxon>
        <taxon>Spermatophyta</taxon>
        <taxon>Magnoliopsida</taxon>
        <taxon>Liliopsida</taxon>
        <taxon>Poales</taxon>
        <taxon>Poaceae</taxon>
        <taxon>PACMAD clade</taxon>
        <taxon>Arundinoideae</taxon>
        <taxon>Arundineae</taxon>
        <taxon>Arundo</taxon>
    </lineage>
</organism>
<proteinExistence type="predicted"/>
<evidence type="ECO:0000313" key="1">
    <source>
        <dbReference type="EMBL" id="JAD57549.1"/>
    </source>
</evidence>
<accession>A0A0A9B0P5</accession>
<reference evidence="1" key="2">
    <citation type="journal article" date="2015" name="Data Brief">
        <title>Shoot transcriptome of the giant reed, Arundo donax.</title>
        <authorList>
            <person name="Barrero R.A."/>
            <person name="Guerrero F.D."/>
            <person name="Moolhuijzen P."/>
            <person name="Goolsby J.A."/>
            <person name="Tidwell J."/>
            <person name="Bellgard S.E."/>
            <person name="Bellgard M.I."/>
        </authorList>
    </citation>
    <scope>NUCLEOTIDE SEQUENCE</scope>
    <source>
        <tissue evidence="1">Shoot tissue taken approximately 20 cm above the soil surface</tissue>
    </source>
</reference>